<protein>
    <submittedName>
        <fullName evidence="2">Uncharacterized protein</fullName>
    </submittedName>
</protein>
<name>A0A941GUJ0_9CHRO</name>
<keyword evidence="1" id="KW-0472">Membrane</keyword>
<comment type="caution">
    <text evidence="2">The sequence shown here is derived from an EMBL/GenBank/DDBJ whole genome shotgun (WGS) entry which is preliminary data.</text>
</comment>
<feature type="transmembrane region" description="Helical" evidence="1">
    <location>
        <begin position="61"/>
        <end position="81"/>
    </location>
</feature>
<reference evidence="2" key="1">
    <citation type="submission" date="2021-02" db="EMBL/GenBank/DDBJ databases">
        <title>Metagenome analyses of Stigonema ocellatum DSM 106950, Chlorogloea purpurea SAG 13.99 and Gomphosphaeria aponina DSM 107014.</title>
        <authorList>
            <person name="Marter P."/>
            <person name="Huang S."/>
        </authorList>
    </citation>
    <scope>NUCLEOTIDE SEQUENCE</scope>
    <source>
        <strain evidence="2">JP213</strain>
    </source>
</reference>
<dbReference type="AlphaFoldDB" id="A0A941GUJ0"/>
<keyword evidence="1" id="KW-1133">Transmembrane helix</keyword>
<evidence type="ECO:0000313" key="3">
    <source>
        <dbReference type="Proteomes" id="UP000767446"/>
    </source>
</evidence>
<dbReference type="EMBL" id="JADQBC010000027">
    <property type="protein sequence ID" value="MBR8827328.1"/>
    <property type="molecule type" value="Genomic_DNA"/>
</dbReference>
<accession>A0A941GUJ0</accession>
<gene>
    <name evidence="2" type="ORF">DSM107014_05380</name>
</gene>
<evidence type="ECO:0000256" key="1">
    <source>
        <dbReference type="SAM" id="Phobius"/>
    </source>
</evidence>
<sequence>MTVIIVPGIHQQELTASFLLGVTTAPVEWLIFPTQDKSAYSGSDVLRFLHKSKGKPSRAEPVLFICFSAGVVGAMGAAIAWEFAGGQVKALMAVDGWGVPLTGNFPLHRLSHDYFTHWSSLAGANSFYAEPAVAHLHLWSNPQTTLGWWVKAPGLQVRCSATEFFRIFLAKYEEL</sequence>
<keyword evidence="1" id="KW-0812">Transmembrane</keyword>
<evidence type="ECO:0000313" key="2">
    <source>
        <dbReference type="EMBL" id="MBR8827328.1"/>
    </source>
</evidence>
<organism evidence="2 3">
    <name type="scientific">Gomphosphaeria aponina SAG 52.96 = DSM 107014</name>
    <dbReference type="NCBI Taxonomy" id="1521640"/>
    <lineage>
        <taxon>Bacteria</taxon>
        <taxon>Bacillati</taxon>
        <taxon>Cyanobacteriota</taxon>
        <taxon>Cyanophyceae</taxon>
        <taxon>Oscillatoriophycideae</taxon>
        <taxon>Chroococcales</taxon>
        <taxon>Gomphosphaeriaceae</taxon>
        <taxon>Gomphosphaeria</taxon>
    </lineage>
</organism>
<dbReference type="Proteomes" id="UP000767446">
    <property type="component" value="Unassembled WGS sequence"/>
</dbReference>
<proteinExistence type="predicted"/>